<evidence type="ECO:0000256" key="1">
    <source>
        <dbReference type="SAM" id="MobiDB-lite"/>
    </source>
</evidence>
<keyword evidence="3" id="KW-1185">Reference proteome</keyword>
<accession>A0A3N4HLQ6</accession>
<dbReference type="EMBL" id="ML119809">
    <property type="protein sequence ID" value="RPA73836.1"/>
    <property type="molecule type" value="Genomic_DNA"/>
</dbReference>
<sequence length="193" mass="21169">MSYDSSEFSYDKGVARRNKLPATTTSGRPDPIVGSRSFLDVSETGLYPTELISSIQHIHSASDIVEIKISHHDERRRKSSTPTLETPQPGSASNSTLNFGPSICRRTRILRWKYSSYFETSPSLPMGIVVSLTEQFPVLAPRDGIGNHYEVVVMAQTRSAVGNRSSTICGRSRFAPGSEAGSGTTVRAHRTQH</sequence>
<protein>
    <submittedName>
        <fullName evidence="2">Uncharacterized protein</fullName>
    </submittedName>
</protein>
<evidence type="ECO:0000313" key="2">
    <source>
        <dbReference type="EMBL" id="RPA73836.1"/>
    </source>
</evidence>
<feature type="region of interest" description="Disordered" evidence="1">
    <location>
        <begin position="172"/>
        <end position="193"/>
    </location>
</feature>
<feature type="compositionally biased region" description="Polar residues" evidence="1">
    <location>
        <begin position="80"/>
        <end position="98"/>
    </location>
</feature>
<feature type="region of interest" description="Disordered" evidence="1">
    <location>
        <begin position="71"/>
        <end position="98"/>
    </location>
</feature>
<name>A0A3N4HLQ6_ASCIM</name>
<gene>
    <name evidence="2" type="ORF">BJ508DRAFT_45003</name>
</gene>
<dbReference type="Proteomes" id="UP000275078">
    <property type="component" value="Unassembled WGS sequence"/>
</dbReference>
<evidence type="ECO:0000313" key="3">
    <source>
        <dbReference type="Proteomes" id="UP000275078"/>
    </source>
</evidence>
<organism evidence="2 3">
    <name type="scientific">Ascobolus immersus RN42</name>
    <dbReference type="NCBI Taxonomy" id="1160509"/>
    <lineage>
        <taxon>Eukaryota</taxon>
        <taxon>Fungi</taxon>
        <taxon>Dikarya</taxon>
        <taxon>Ascomycota</taxon>
        <taxon>Pezizomycotina</taxon>
        <taxon>Pezizomycetes</taxon>
        <taxon>Pezizales</taxon>
        <taxon>Ascobolaceae</taxon>
        <taxon>Ascobolus</taxon>
    </lineage>
</organism>
<proteinExistence type="predicted"/>
<reference evidence="2 3" key="1">
    <citation type="journal article" date="2018" name="Nat. Ecol. Evol.">
        <title>Pezizomycetes genomes reveal the molecular basis of ectomycorrhizal truffle lifestyle.</title>
        <authorList>
            <person name="Murat C."/>
            <person name="Payen T."/>
            <person name="Noel B."/>
            <person name="Kuo A."/>
            <person name="Morin E."/>
            <person name="Chen J."/>
            <person name="Kohler A."/>
            <person name="Krizsan K."/>
            <person name="Balestrini R."/>
            <person name="Da Silva C."/>
            <person name="Montanini B."/>
            <person name="Hainaut M."/>
            <person name="Levati E."/>
            <person name="Barry K.W."/>
            <person name="Belfiori B."/>
            <person name="Cichocki N."/>
            <person name="Clum A."/>
            <person name="Dockter R.B."/>
            <person name="Fauchery L."/>
            <person name="Guy J."/>
            <person name="Iotti M."/>
            <person name="Le Tacon F."/>
            <person name="Lindquist E.A."/>
            <person name="Lipzen A."/>
            <person name="Malagnac F."/>
            <person name="Mello A."/>
            <person name="Molinier V."/>
            <person name="Miyauchi S."/>
            <person name="Poulain J."/>
            <person name="Riccioni C."/>
            <person name="Rubini A."/>
            <person name="Sitrit Y."/>
            <person name="Splivallo R."/>
            <person name="Traeger S."/>
            <person name="Wang M."/>
            <person name="Zifcakova L."/>
            <person name="Wipf D."/>
            <person name="Zambonelli A."/>
            <person name="Paolocci F."/>
            <person name="Nowrousian M."/>
            <person name="Ottonello S."/>
            <person name="Baldrian P."/>
            <person name="Spatafora J.W."/>
            <person name="Henrissat B."/>
            <person name="Nagy L.G."/>
            <person name="Aury J.M."/>
            <person name="Wincker P."/>
            <person name="Grigoriev I.V."/>
            <person name="Bonfante P."/>
            <person name="Martin F.M."/>
        </authorList>
    </citation>
    <scope>NUCLEOTIDE SEQUENCE [LARGE SCALE GENOMIC DNA]</scope>
    <source>
        <strain evidence="2 3">RN42</strain>
    </source>
</reference>
<dbReference type="AlphaFoldDB" id="A0A3N4HLQ6"/>